<dbReference type="EMBL" id="LRPN01000001">
    <property type="protein sequence ID" value="KWZ86481.1"/>
    <property type="molecule type" value="Genomic_DNA"/>
</dbReference>
<evidence type="ECO:0000313" key="2">
    <source>
        <dbReference type="EMBL" id="KWZ86481.1"/>
    </source>
</evidence>
<name>A0A133L3F3_HEYCO</name>
<dbReference type="Proteomes" id="UP000070376">
    <property type="component" value="Unassembled WGS sequence"/>
</dbReference>
<feature type="transmembrane region" description="Helical" evidence="1">
    <location>
        <begin position="17"/>
        <end position="37"/>
    </location>
</feature>
<dbReference type="AlphaFoldDB" id="A0A133L3F3"/>
<evidence type="ECO:0000313" key="3">
    <source>
        <dbReference type="Proteomes" id="UP000070376"/>
    </source>
</evidence>
<keyword evidence="1" id="KW-0812">Transmembrane</keyword>
<gene>
    <name evidence="2" type="ORF">HMPREF3213_00006</name>
</gene>
<proteinExistence type="predicted"/>
<keyword evidence="1" id="KW-1133">Transmembrane helix</keyword>
<reference evidence="3" key="1">
    <citation type="submission" date="2016-01" db="EMBL/GenBank/DDBJ databases">
        <authorList>
            <person name="Mitreva M."/>
            <person name="Pepin K.H."/>
            <person name="Mihindukulasuriya K.A."/>
            <person name="Fulton R."/>
            <person name="Fronick C."/>
            <person name="O'Laughlin M."/>
            <person name="Miner T."/>
            <person name="Herter B."/>
            <person name="Rosa B.A."/>
            <person name="Cordes M."/>
            <person name="Tomlinson C."/>
            <person name="Wollam A."/>
            <person name="Palsikar V.B."/>
            <person name="Mardis E.R."/>
            <person name="Wilson R.K."/>
        </authorList>
    </citation>
    <scope>NUCLEOTIDE SEQUENCE [LARGE SCALE GENOMIC DNA]</scope>
    <source>
        <strain evidence="3">GED7749B</strain>
    </source>
</reference>
<organism evidence="2 3">
    <name type="scientific">Heyndrickxia coagulans</name>
    <name type="common">Weizmannia coagulans</name>
    <dbReference type="NCBI Taxonomy" id="1398"/>
    <lineage>
        <taxon>Bacteria</taxon>
        <taxon>Bacillati</taxon>
        <taxon>Bacillota</taxon>
        <taxon>Bacilli</taxon>
        <taxon>Bacillales</taxon>
        <taxon>Bacillaceae</taxon>
        <taxon>Heyndrickxia</taxon>
    </lineage>
</organism>
<accession>A0A133L3F3</accession>
<evidence type="ECO:0000256" key="1">
    <source>
        <dbReference type="SAM" id="Phobius"/>
    </source>
</evidence>
<keyword evidence="1" id="KW-0472">Membrane</keyword>
<protein>
    <submittedName>
        <fullName evidence="2">Uncharacterized protein</fullName>
    </submittedName>
</protein>
<comment type="caution">
    <text evidence="2">The sequence shown here is derived from an EMBL/GenBank/DDBJ whole genome shotgun (WGS) entry which is preliminary data.</text>
</comment>
<sequence length="47" mass="5770">MIHKLSFISFIQSLRRFFVHFLILIILEKEVFFRFILKAMLNNIVDK</sequence>